<accession>C1EGR5</accession>
<feature type="region of interest" description="Disordered" evidence="1">
    <location>
        <begin position="1"/>
        <end position="652"/>
    </location>
</feature>
<feature type="compositionally biased region" description="Basic and acidic residues" evidence="1">
    <location>
        <begin position="461"/>
        <end position="471"/>
    </location>
</feature>
<feature type="compositionally biased region" description="Gly residues" evidence="1">
    <location>
        <begin position="617"/>
        <end position="626"/>
    </location>
</feature>
<evidence type="ECO:0000313" key="2">
    <source>
        <dbReference type="EMBL" id="ACO67173.1"/>
    </source>
</evidence>
<dbReference type="STRING" id="296587.C1EGR5"/>
<dbReference type="OrthoDB" id="1939715at2759"/>
<dbReference type="RefSeq" id="XP_002505915.1">
    <property type="nucleotide sequence ID" value="XM_002505869.1"/>
</dbReference>
<organism evidence="2 3">
    <name type="scientific">Micromonas commoda (strain RCC299 / NOUM17 / CCMP2709)</name>
    <name type="common">Picoplanktonic green alga</name>
    <dbReference type="NCBI Taxonomy" id="296587"/>
    <lineage>
        <taxon>Eukaryota</taxon>
        <taxon>Viridiplantae</taxon>
        <taxon>Chlorophyta</taxon>
        <taxon>Mamiellophyceae</taxon>
        <taxon>Mamiellales</taxon>
        <taxon>Mamiellaceae</taxon>
        <taxon>Micromonas</taxon>
    </lineage>
</organism>
<reference evidence="2 3" key="1">
    <citation type="journal article" date="2009" name="Science">
        <title>Green evolution and dynamic adaptations revealed by genomes of the marine picoeukaryotes Micromonas.</title>
        <authorList>
            <person name="Worden A.Z."/>
            <person name="Lee J.H."/>
            <person name="Mock T."/>
            <person name="Rouze P."/>
            <person name="Simmons M.P."/>
            <person name="Aerts A.L."/>
            <person name="Allen A.E."/>
            <person name="Cuvelier M.L."/>
            <person name="Derelle E."/>
            <person name="Everett M.V."/>
            <person name="Foulon E."/>
            <person name="Grimwood J."/>
            <person name="Gundlach H."/>
            <person name="Henrissat B."/>
            <person name="Napoli C."/>
            <person name="McDonald S.M."/>
            <person name="Parker M.S."/>
            <person name="Rombauts S."/>
            <person name="Salamov A."/>
            <person name="Von Dassow P."/>
            <person name="Badger J.H."/>
            <person name="Coutinho P.M."/>
            <person name="Demir E."/>
            <person name="Dubchak I."/>
            <person name="Gentemann C."/>
            <person name="Eikrem W."/>
            <person name="Gready J.E."/>
            <person name="John U."/>
            <person name="Lanier W."/>
            <person name="Lindquist E.A."/>
            <person name="Lucas S."/>
            <person name="Mayer K.F."/>
            <person name="Moreau H."/>
            <person name="Not F."/>
            <person name="Otillar R."/>
            <person name="Panaud O."/>
            <person name="Pangilinan J."/>
            <person name="Paulsen I."/>
            <person name="Piegu B."/>
            <person name="Poliakov A."/>
            <person name="Robbens S."/>
            <person name="Schmutz J."/>
            <person name="Toulza E."/>
            <person name="Wyss T."/>
            <person name="Zelensky A."/>
            <person name="Zhou K."/>
            <person name="Armbrust E.V."/>
            <person name="Bhattacharya D."/>
            <person name="Goodenough U.W."/>
            <person name="Van de Peer Y."/>
            <person name="Grigoriev I.V."/>
        </authorList>
    </citation>
    <scope>NUCLEOTIDE SEQUENCE [LARGE SCALE GENOMIC DNA]</scope>
    <source>
        <strain evidence="3">RCC299 / NOUM17</strain>
    </source>
</reference>
<dbReference type="GeneID" id="8249043"/>
<dbReference type="AlphaFoldDB" id="C1EGR5"/>
<evidence type="ECO:0000256" key="1">
    <source>
        <dbReference type="SAM" id="MobiDB-lite"/>
    </source>
</evidence>
<feature type="compositionally biased region" description="Pro residues" evidence="1">
    <location>
        <begin position="525"/>
        <end position="538"/>
    </location>
</feature>
<dbReference type="InterPro" id="IPR038808">
    <property type="entry name" value="MOS1-like"/>
</dbReference>
<dbReference type="KEGG" id="mis:MICPUN_63967"/>
<dbReference type="OMA" id="GYHHGRR"/>
<feature type="compositionally biased region" description="Pro residues" evidence="1">
    <location>
        <begin position="372"/>
        <end position="384"/>
    </location>
</feature>
<gene>
    <name evidence="2" type="ORF">MICPUN_63967</name>
</gene>
<dbReference type="EMBL" id="CP001332">
    <property type="protein sequence ID" value="ACO67173.1"/>
    <property type="molecule type" value="Genomic_DNA"/>
</dbReference>
<dbReference type="GO" id="GO:0040029">
    <property type="term" value="P:epigenetic regulation of gene expression"/>
    <property type="evidence" value="ECO:0007669"/>
    <property type="project" value="TreeGrafter"/>
</dbReference>
<dbReference type="PANTHER" id="PTHR34805">
    <property type="entry name" value="PROTEIN MODIFIER OF SNC1 1"/>
    <property type="match status" value="1"/>
</dbReference>
<feature type="compositionally biased region" description="Basic and acidic residues" evidence="1">
    <location>
        <begin position="426"/>
        <end position="444"/>
    </location>
</feature>
<feature type="compositionally biased region" description="Basic and acidic residues" evidence="1">
    <location>
        <begin position="110"/>
        <end position="213"/>
    </location>
</feature>
<keyword evidence="3" id="KW-1185">Reference proteome</keyword>
<sequence>MSSRPGGGHRVGRMVSLGRISAPKPINLPSQRREHGGLDPNVELVPKGSHTWNAPAKEENALVHKPRIGEAAWAGGRPASIPPPSHARSPDRSDSFPDLNGAAGGGSPVEDGRRDEYGRRNDRYDDGYHHGRRDDRYDDGYHHGRRDDRYDNGYHHGRRDDRYHDGFDRDPRDGYHGRRRSFERDGGYGHDRDHRGYGPPDRRYHHHDDDRDGYGPPPPHGSSHRQFPAGRDGWGREPRAYARDPRDFEGYPRDPRDPRDPRAEMHERRHGHEIIERRRSFEPPPGPGSPSGGPPPGPPPLPPGPPPAWATKAPNTAGEGGKPVEPPRPTSPAARADRRSSNGAPGEWGSAANEADTSLPPVPSDDSRGASPAPPPHGPPPGQPSPSAQGGSPAAPPKNVRVLTRPSGHSPGKPLDDTGHFSSAKLPEHLRDLRLAPTGEKKLWTPDGSGSGSNSRNNSIGERRAPVETVHKVVVARKGGDAGGGEGNGKDGKVKGAGPKNKKQGNKKAEASKPKAAAAAAAAPPVNPPPPPGPPPPGTAKVAVPQPAPQPVANGSGPKGNKTSKANKTSKEAKEATTGDTVKQIPAPKGKGAKGKENPTEVAGNGTSPTPAKNKGGRGTKGGRGGKAPVVKAPPIAGETALPAPQAAENAA</sequence>
<evidence type="ECO:0008006" key="4">
    <source>
        <dbReference type="Google" id="ProtNLM"/>
    </source>
</evidence>
<dbReference type="InParanoid" id="C1EGR5"/>
<dbReference type="PANTHER" id="PTHR34805:SF1">
    <property type="entry name" value="PROTEIN MODIFIER OF SNC1 1"/>
    <property type="match status" value="1"/>
</dbReference>
<feature type="compositionally biased region" description="Low complexity" evidence="1">
    <location>
        <begin position="641"/>
        <end position="652"/>
    </location>
</feature>
<proteinExistence type="predicted"/>
<feature type="compositionally biased region" description="Low complexity" evidence="1">
    <location>
        <begin position="514"/>
        <end position="524"/>
    </location>
</feature>
<name>C1EGR5_MICCC</name>
<dbReference type="Proteomes" id="UP000002009">
    <property type="component" value="Chromosome 14"/>
</dbReference>
<feature type="compositionally biased region" description="Pro residues" evidence="1">
    <location>
        <begin position="282"/>
        <end position="308"/>
    </location>
</feature>
<protein>
    <recommendedName>
        <fullName evidence="4">BAT2 N-terminal domain-containing protein</fullName>
    </recommendedName>
</protein>
<feature type="compositionally biased region" description="Basic and acidic residues" evidence="1">
    <location>
        <begin position="233"/>
        <end position="281"/>
    </location>
</feature>
<evidence type="ECO:0000313" key="3">
    <source>
        <dbReference type="Proteomes" id="UP000002009"/>
    </source>
</evidence>